<evidence type="ECO:0000256" key="13">
    <source>
        <dbReference type="ARBA" id="ARBA00057883"/>
    </source>
</evidence>
<dbReference type="OrthoDB" id="2014201at2759"/>
<name>A0A177WKD9_BATDL</name>
<dbReference type="GO" id="GO:0008466">
    <property type="term" value="F:glycogenin glucosyltransferase activity"/>
    <property type="evidence" value="ECO:0007669"/>
    <property type="project" value="UniProtKB-EC"/>
</dbReference>
<dbReference type="InterPro" id="IPR029044">
    <property type="entry name" value="Nucleotide-diphossugar_trans"/>
</dbReference>
<feature type="compositionally biased region" description="Polar residues" evidence="14">
    <location>
        <begin position="363"/>
        <end position="373"/>
    </location>
</feature>
<comment type="cofactor">
    <cofactor evidence="1">
        <name>Mn(2+)</name>
        <dbReference type="ChEBI" id="CHEBI:29035"/>
    </cofactor>
</comment>
<dbReference type="InterPro" id="IPR002495">
    <property type="entry name" value="Glyco_trans_8"/>
</dbReference>
<dbReference type="GO" id="GO:0005978">
    <property type="term" value="P:glycogen biosynthetic process"/>
    <property type="evidence" value="ECO:0007669"/>
    <property type="project" value="UniProtKB-KW"/>
</dbReference>
<dbReference type="EC" id="2.4.1.186" evidence="10"/>
<evidence type="ECO:0000256" key="1">
    <source>
        <dbReference type="ARBA" id="ARBA00001936"/>
    </source>
</evidence>
<keyword evidence="4" id="KW-0808">Transferase</keyword>
<keyword evidence="8" id="KW-0464">Manganese</keyword>
<evidence type="ECO:0000256" key="10">
    <source>
        <dbReference type="ARBA" id="ARBA00038934"/>
    </source>
</evidence>
<feature type="region of interest" description="Disordered" evidence="14">
    <location>
        <begin position="333"/>
        <end position="408"/>
    </location>
</feature>
<comment type="similarity">
    <text evidence="9">Belongs to the glycosyltransferase 8 family. Glycogenin subfamily.</text>
</comment>
<sequence>MQPFSYAYVSLLTTESYLPGALVLAASIRQTSTLYPLVIIVSQDHIGHAAIQTLLTVYDKVIPVQQLLTNSNDNLNLLGRPDLFATFTKLHLWNPDILPYSRIVFLDADTLVQRNIDCLFQYVEQESVVFAAAPDAGWPDCFNSGVFVTKPCAVLFHQLLEYAANNTSFDGGDQGLLNSFFSSWSCESPVNPRTGRLPFTFNVTPSAFYSYLPAFHHYSANISIVHFIGSTKPWKMSRFFDGSIMPFGEMSDGVKDLMASWWAVFDKNELHLVLRTFKLDRDWSQYQVPNQTPGMFEAIGSFASSGFQTSALGALPNSASEFGRYRVDWNDRESRSAMAVSRSRSPAKRRSRHSKSPRRGESLSKSPTKLNSSHGKRTSPLDSRLGGSGKNGSPVKSEAASGSHQHGAGHLDAITIASATKSSMSYTTPTDDFANYRVSWSRHELRGQAAQRSPKSDQMNSKSSDSENDSSYLIFTSDEASSSTGYSSTADLDSQFETETLKIVNPLPLPHHIHHKLDALSIKPTTLDNTVSDPQSLATSSTKKTGENRK</sequence>
<feature type="compositionally biased region" description="Polar residues" evidence="14">
    <location>
        <begin position="450"/>
        <end position="459"/>
    </location>
</feature>
<dbReference type="Gene3D" id="3.90.550.10">
    <property type="entry name" value="Spore Coat Polysaccharide Biosynthesis Protein SpsA, Chain A"/>
    <property type="match status" value="1"/>
</dbReference>
<comment type="catalytic activity">
    <reaction evidence="12">
        <text>L-tyrosyl-[glycogenin] + UDP-alpha-D-glucose = alpha-D-glucosyl-L-tyrosyl-[glycogenin] + UDP + H(+)</text>
        <dbReference type="Rhea" id="RHEA:23360"/>
        <dbReference type="Rhea" id="RHEA-COMP:14604"/>
        <dbReference type="Rhea" id="RHEA-COMP:14605"/>
        <dbReference type="ChEBI" id="CHEBI:15378"/>
        <dbReference type="ChEBI" id="CHEBI:46858"/>
        <dbReference type="ChEBI" id="CHEBI:58223"/>
        <dbReference type="ChEBI" id="CHEBI:58885"/>
        <dbReference type="ChEBI" id="CHEBI:140573"/>
        <dbReference type="EC" id="2.4.1.186"/>
    </reaction>
</comment>
<protein>
    <recommendedName>
        <fullName evidence="10">glycogenin glucosyltransferase</fullName>
        <ecNumber evidence="10">2.4.1.186</ecNumber>
    </recommendedName>
</protein>
<dbReference type="GO" id="GO:0046872">
    <property type="term" value="F:metal ion binding"/>
    <property type="evidence" value="ECO:0007669"/>
    <property type="project" value="UniProtKB-KW"/>
</dbReference>
<dbReference type="InterPro" id="IPR050587">
    <property type="entry name" value="GNT1/Glycosyltrans_8"/>
</dbReference>
<evidence type="ECO:0000256" key="9">
    <source>
        <dbReference type="ARBA" id="ARBA00038162"/>
    </source>
</evidence>
<evidence type="ECO:0000313" key="15">
    <source>
        <dbReference type="EMBL" id="OAJ40144.1"/>
    </source>
</evidence>
<feature type="region of interest" description="Disordered" evidence="14">
    <location>
        <begin position="445"/>
        <end position="469"/>
    </location>
</feature>
<dbReference type="VEuPathDB" id="FungiDB:BDEG_23908"/>
<evidence type="ECO:0000256" key="3">
    <source>
        <dbReference type="ARBA" id="ARBA00022490"/>
    </source>
</evidence>
<keyword evidence="3" id="KW-0963">Cytoplasm</keyword>
<comment type="subcellular location">
    <subcellularLocation>
        <location evidence="2">Cytoplasm</location>
    </subcellularLocation>
</comment>
<evidence type="ECO:0000256" key="12">
    <source>
        <dbReference type="ARBA" id="ARBA00052293"/>
    </source>
</evidence>
<evidence type="ECO:0000313" key="16">
    <source>
        <dbReference type="Proteomes" id="UP000077115"/>
    </source>
</evidence>
<dbReference type="CDD" id="cd02537">
    <property type="entry name" value="GT8_Glycogenin"/>
    <property type="match status" value="1"/>
</dbReference>
<feature type="compositionally biased region" description="Polar residues" evidence="14">
    <location>
        <begin position="525"/>
        <end position="543"/>
    </location>
</feature>
<comment type="catalytic activity">
    <reaction evidence="11">
        <text>[1,4-alpha-D-glucosyl](n)-L-tyrosyl-[glycogenin] + UDP-alpha-D-glucose = [1,4-alpha-D-glucosyl](n+1)-L-tyrosyl-[glycogenin] + UDP + H(+)</text>
        <dbReference type="Rhea" id="RHEA:56560"/>
        <dbReference type="Rhea" id="RHEA-COMP:14606"/>
        <dbReference type="Rhea" id="RHEA-COMP:14607"/>
        <dbReference type="ChEBI" id="CHEBI:15378"/>
        <dbReference type="ChEBI" id="CHEBI:58223"/>
        <dbReference type="ChEBI" id="CHEBI:58885"/>
        <dbReference type="ChEBI" id="CHEBI:140574"/>
        <dbReference type="EC" id="2.4.1.186"/>
    </reaction>
</comment>
<keyword evidence="5" id="KW-0479">Metal-binding</keyword>
<keyword evidence="6" id="KW-0320">Glycogen biosynthesis</keyword>
<accession>A0A177WKD9</accession>
<gene>
    <name evidence="15" type="ORF">BDEG_23908</name>
</gene>
<comment type="function">
    <text evidence="13">Self-glucosylating initiator of glycogen synthesis. It catalyzes the formation of a short alpha (1,4)-glucosyl chain covalently attached via a glucose 1-O-tyrosyl linkage to internal tyrosine residues and these chains act as primers for the elongation reaction catalyzed by glycogen synthase.</text>
</comment>
<dbReference type="SUPFAM" id="SSF53448">
    <property type="entry name" value="Nucleotide-diphospho-sugar transferases"/>
    <property type="match status" value="1"/>
</dbReference>
<organism evidence="15 16">
    <name type="scientific">Batrachochytrium dendrobatidis (strain JEL423)</name>
    <dbReference type="NCBI Taxonomy" id="403673"/>
    <lineage>
        <taxon>Eukaryota</taxon>
        <taxon>Fungi</taxon>
        <taxon>Fungi incertae sedis</taxon>
        <taxon>Chytridiomycota</taxon>
        <taxon>Chytridiomycota incertae sedis</taxon>
        <taxon>Chytridiomycetes</taxon>
        <taxon>Rhizophydiales</taxon>
        <taxon>Rhizophydiales incertae sedis</taxon>
        <taxon>Batrachochytrium</taxon>
    </lineage>
</organism>
<dbReference type="FunFam" id="3.90.550.10:FF:000092">
    <property type="entry name" value="Glycogenin 2"/>
    <property type="match status" value="1"/>
</dbReference>
<dbReference type="GO" id="GO:0005737">
    <property type="term" value="C:cytoplasm"/>
    <property type="evidence" value="ECO:0007669"/>
    <property type="project" value="UniProtKB-SubCell"/>
</dbReference>
<evidence type="ECO:0000256" key="2">
    <source>
        <dbReference type="ARBA" id="ARBA00004496"/>
    </source>
</evidence>
<evidence type="ECO:0000256" key="4">
    <source>
        <dbReference type="ARBA" id="ARBA00022679"/>
    </source>
</evidence>
<reference evidence="15 16" key="2">
    <citation type="submission" date="2016-05" db="EMBL/GenBank/DDBJ databases">
        <title>Lineage-specific infection strategies underlie the spectrum of fungal disease in amphibians.</title>
        <authorList>
            <person name="Cuomo C.A."/>
            <person name="Farrer R.A."/>
            <person name="James T."/>
            <person name="Longcore J."/>
            <person name="Birren B."/>
        </authorList>
    </citation>
    <scope>NUCLEOTIDE SEQUENCE [LARGE SCALE GENOMIC DNA]</scope>
    <source>
        <strain evidence="15 16">JEL423</strain>
    </source>
</reference>
<feature type="region of interest" description="Disordered" evidence="14">
    <location>
        <begin position="525"/>
        <end position="550"/>
    </location>
</feature>
<evidence type="ECO:0000256" key="7">
    <source>
        <dbReference type="ARBA" id="ARBA00023180"/>
    </source>
</evidence>
<reference evidence="15 16" key="1">
    <citation type="submission" date="2006-10" db="EMBL/GenBank/DDBJ databases">
        <title>The Genome Sequence of Batrachochytrium dendrobatidis JEL423.</title>
        <authorList>
            <consortium name="The Broad Institute Genome Sequencing Platform"/>
            <person name="Birren B."/>
            <person name="Lander E."/>
            <person name="Galagan J."/>
            <person name="Cuomo C."/>
            <person name="Devon K."/>
            <person name="Jaffe D."/>
            <person name="Butler J."/>
            <person name="Alvarez P."/>
            <person name="Gnerre S."/>
            <person name="Grabherr M."/>
            <person name="Kleber M."/>
            <person name="Mauceli E."/>
            <person name="Brockman W."/>
            <person name="Young S."/>
            <person name="LaButti K."/>
            <person name="Sykes S."/>
            <person name="DeCaprio D."/>
            <person name="Crawford M."/>
            <person name="Koehrsen M."/>
            <person name="Engels R."/>
            <person name="Montgomery P."/>
            <person name="Pearson M."/>
            <person name="Howarth C."/>
            <person name="Larson L."/>
            <person name="White J."/>
            <person name="O'Leary S."/>
            <person name="Kodira C."/>
            <person name="Zeng Q."/>
            <person name="Yandava C."/>
            <person name="Alvarado L."/>
            <person name="Longcore J."/>
            <person name="James T."/>
        </authorList>
    </citation>
    <scope>NUCLEOTIDE SEQUENCE [LARGE SCALE GENOMIC DNA]</scope>
    <source>
        <strain evidence="15 16">JEL423</strain>
    </source>
</reference>
<evidence type="ECO:0000256" key="11">
    <source>
        <dbReference type="ARBA" id="ARBA00050886"/>
    </source>
</evidence>
<dbReference type="STRING" id="403673.A0A177WKD9"/>
<evidence type="ECO:0000256" key="6">
    <source>
        <dbReference type="ARBA" id="ARBA00023056"/>
    </source>
</evidence>
<evidence type="ECO:0000256" key="8">
    <source>
        <dbReference type="ARBA" id="ARBA00023211"/>
    </source>
</evidence>
<feature type="compositionally biased region" description="Basic residues" evidence="14">
    <location>
        <begin position="345"/>
        <end position="357"/>
    </location>
</feature>
<dbReference type="eggNOG" id="KOG1950">
    <property type="taxonomic scope" value="Eukaryota"/>
</dbReference>
<dbReference type="AlphaFoldDB" id="A0A177WKD9"/>
<dbReference type="Pfam" id="PF01501">
    <property type="entry name" value="Glyco_transf_8"/>
    <property type="match status" value="1"/>
</dbReference>
<dbReference type="PANTHER" id="PTHR11183">
    <property type="entry name" value="GLYCOGENIN SUBFAMILY MEMBER"/>
    <property type="match status" value="1"/>
</dbReference>
<dbReference type="EMBL" id="DS022304">
    <property type="protein sequence ID" value="OAJ40144.1"/>
    <property type="molecule type" value="Genomic_DNA"/>
</dbReference>
<dbReference type="Proteomes" id="UP000077115">
    <property type="component" value="Unassembled WGS sequence"/>
</dbReference>
<keyword evidence="7" id="KW-0325">Glycoprotein</keyword>
<proteinExistence type="inferred from homology"/>
<evidence type="ECO:0000256" key="14">
    <source>
        <dbReference type="SAM" id="MobiDB-lite"/>
    </source>
</evidence>
<evidence type="ECO:0000256" key="5">
    <source>
        <dbReference type="ARBA" id="ARBA00022723"/>
    </source>
</evidence>